<keyword evidence="3" id="KW-1185">Reference proteome</keyword>
<reference evidence="2" key="1">
    <citation type="submission" date="2020-08" db="EMBL/GenBank/DDBJ databases">
        <title>Genomic Encyclopedia of Type Strains, Phase IV (KMG-V): Genome sequencing to study the core and pangenomes of soil and plant-associated prokaryotes.</title>
        <authorList>
            <person name="Whitman W."/>
        </authorList>
    </citation>
    <scope>NUCLEOTIDE SEQUENCE [LARGE SCALE GENOMIC DNA]</scope>
    <source>
        <strain evidence="2">M8UP27</strain>
    </source>
</reference>
<comment type="caution">
    <text evidence="2">The sequence shown here is derived from an EMBL/GenBank/DDBJ whole genome shotgun (WGS) entry which is preliminary data.</text>
</comment>
<protein>
    <submittedName>
        <fullName evidence="2">Uncharacterized protein</fullName>
    </submittedName>
</protein>
<keyword evidence="1" id="KW-1133">Transmembrane helix</keyword>
<dbReference type="Proteomes" id="UP000568106">
    <property type="component" value="Unassembled WGS sequence"/>
</dbReference>
<organism evidence="2 3">
    <name type="scientific">Tunturiibacter empetritectus</name>
    <dbReference type="NCBI Taxonomy" id="3069691"/>
    <lineage>
        <taxon>Bacteria</taxon>
        <taxon>Pseudomonadati</taxon>
        <taxon>Acidobacteriota</taxon>
        <taxon>Terriglobia</taxon>
        <taxon>Terriglobales</taxon>
        <taxon>Acidobacteriaceae</taxon>
        <taxon>Tunturiibacter</taxon>
    </lineage>
</organism>
<keyword evidence="1" id="KW-0812">Transmembrane</keyword>
<name>A0A7W8ILC8_9BACT</name>
<accession>A0A7W8ILC8</accession>
<dbReference type="EMBL" id="JACHDY010000004">
    <property type="protein sequence ID" value="MBB5318278.1"/>
    <property type="molecule type" value="Genomic_DNA"/>
</dbReference>
<evidence type="ECO:0000313" key="3">
    <source>
        <dbReference type="Proteomes" id="UP000568106"/>
    </source>
</evidence>
<gene>
    <name evidence="2" type="ORF">HDF09_002975</name>
</gene>
<evidence type="ECO:0000256" key="1">
    <source>
        <dbReference type="SAM" id="Phobius"/>
    </source>
</evidence>
<evidence type="ECO:0000313" key="2">
    <source>
        <dbReference type="EMBL" id="MBB5318278.1"/>
    </source>
</evidence>
<sequence>MPDVMTVIEAALAVFIVKVSANILWSEWFLNFAMAITVQAAEGLERLS</sequence>
<proteinExistence type="predicted"/>
<feature type="transmembrane region" description="Helical" evidence="1">
    <location>
        <begin position="6"/>
        <end position="25"/>
    </location>
</feature>
<dbReference type="AlphaFoldDB" id="A0A7W8ILC8"/>
<keyword evidence="1" id="KW-0472">Membrane</keyword>